<evidence type="ECO:0000313" key="1">
    <source>
        <dbReference type="EMBL" id="JAN39502.1"/>
    </source>
</evidence>
<proteinExistence type="predicted"/>
<dbReference type="AlphaFoldDB" id="A0A0P6FRP2"/>
<reference evidence="1" key="1">
    <citation type="submission" date="2015-10" db="EMBL/GenBank/DDBJ databases">
        <title>EvidentialGene: Evidence-directed Construction of Complete mRNA Transcriptomes without Genomes.</title>
        <authorList>
            <person name="Gilbert D.G."/>
        </authorList>
    </citation>
    <scope>NUCLEOTIDE SEQUENCE</scope>
</reference>
<accession>A0A0P6FRP2</accession>
<organism evidence="1">
    <name type="scientific">Daphnia magna</name>
    <dbReference type="NCBI Taxonomy" id="35525"/>
    <lineage>
        <taxon>Eukaryota</taxon>
        <taxon>Metazoa</taxon>
        <taxon>Ecdysozoa</taxon>
        <taxon>Arthropoda</taxon>
        <taxon>Crustacea</taxon>
        <taxon>Branchiopoda</taxon>
        <taxon>Diplostraca</taxon>
        <taxon>Cladocera</taxon>
        <taxon>Anomopoda</taxon>
        <taxon>Daphniidae</taxon>
        <taxon>Daphnia</taxon>
    </lineage>
</organism>
<name>A0A0P6FRP2_9CRUS</name>
<sequence>MIKQPLFFKNLLKFHFHFRFQAAPKEGKKTTKYVLFKNSFPTVLTWRKKLIHVTFVWKANNW</sequence>
<protein>
    <submittedName>
        <fullName evidence="1">Uncharacterized protein</fullName>
    </submittedName>
</protein>
<dbReference type="EMBL" id="GDIQ01055235">
    <property type="protein sequence ID" value="JAN39502.1"/>
    <property type="molecule type" value="Transcribed_RNA"/>
</dbReference>